<dbReference type="SUPFAM" id="SSF51735">
    <property type="entry name" value="NAD(P)-binding Rossmann-fold domains"/>
    <property type="match status" value="1"/>
</dbReference>
<dbReference type="GO" id="GO:1902138">
    <property type="term" value="P:(-)-secoisolariciresinol biosynthetic process"/>
    <property type="evidence" value="ECO:0007669"/>
    <property type="project" value="UniProtKB-ARBA"/>
</dbReference>
<evidence type="ECO:0000313" key="11">
    <source>
        <dbReference type="Proteomes" id="UP000652761"/>
    </source>
</evidence>
<dbReference type="GO" id="GO:0010283">
    <property type="term" value="F:pinoresinol reductase activity"/>
    <property type="evidence" value="ECO:0007669"/>
    <property type="project" value="UniProtKB-EC"/>
</dbReference>
<comment type="caution">
    <text evidence="10">The sequence shown here is derived from an EMBL/GenBank/DDBJ whole genome shotgun (WGS) entry which is preliminary data.</text>
</comment>
<comment type="subunit">
    <text evidence="2">Dimer.</text>
</comment>
<dbReference type="Gene3D" id="3.90.25.10">
    <property type="entry name" value="UDP-galactose 4-epimerase, domain 1"/>
    <property type="match status" value="1"/>
</dbReference>
<evidence type="ECO:0000256" key="3">
    <source>
        <dbReference type="ARBA" id="ARBA00022857"/>
    </source>
</evidence>
<keyword evidence="3" id="KW-0521">NADP</keyword>
<dbReference type="AlphaFoldDB" id="A0A843VQC4"/>
<name>A0A843VQC4_COLES</name>
<dbReference type="Proteomes" id="UP000652761">
    <property type="component" value="Unassembled WGS sequence"/>
</dbReference>
<dbReference type="GO" id="GO:0010284">
    <property type="term" value="F:lariciresinol reductase activity"/>
    <property type="evidence" value="ECO:0007669"/>
    <property type="project" value="UniProtKB-EC"/>
</dbReference>
<evidence type="ECO:0000256" key="5">
    <source>
        <dbReference type="ARBA" id="ARBA00038909"/>
    </source>
</evidence>
<evidence type="ECO:0000313" key="10">
    <source>
        <dbReference type="EMBL" id="MQL99301.1"/>
    </source>
</evidence>
<dbReference type="EMBL" id="NMUH01002326">
    <property type="protein sequence ID" value="MQL99301.1"/>
    <property type="molecule type" value="Genomic_DNA"/>
</dbReference>
<dbReference type="InterPro" id="IPR008030">
    <property type="entry name" value="NmrA-like"/>
</dbReference>
<evidence type="ECO:0000259" key="9">
    <source>
        <dbReference type="Pfam" id="PF05368"/>
    </source>
</evidence>
<feature type="domain" description="NmrA-like" evidence="9">
    <location>
        <begin position="5"/>
        <end position="306"/>
    </location>
</feature>
<evidence type="ECO:0000256" key="8">
    <source>
        <dbReference type="ARBA" id="ARBA00043173"/>
    </source>
</evidence>
<evidence type="ECO:0000256" key="6">
    <source>
        <dbReference type="ARBA" id="ARBA00038910"/>
    </source>
</evidence>
<protein>
    <recommendedName>
        <fullName evidence="7">(+)-lariciresinol reductase</fullName>
        <ecNumber evidence="5">1.23.1.1</ecNumber>
        <ecNumber evidence="6">1.23.1.2</ecNumber>
    </recommendedName>
    <alternativeName>
        <fullName evidence="8">(+)-pinoresinol reductase</fullName>
    </alternativeName>
</protein>
<dbReference type="OrthoDB" id="419598at2759"/>
<dbReference type="Gene3D" id="3.40.50.720">
    <property type="entry name" value="NAD(P)-binding Rossmann-like Domain"/>
    <property type="match status" value="1"/>
</dbReference>
<reference evidence="10" key="1">
    <citation type="submission" date="2017-07" db="EMBL/GenBank/DDBJ databases">
        <title>Taro Niue Genome Assembly and Annotation.</title>
        <authorList>
            <person name="Atibalentja N."/>
            <person name="Keating K."/>
            <person name="Fields C.J."/>
        </authorList>
    </citation>
    <scope>NUCLEOTIDE SEQUENCE</scope>
    <source>
        <strain evidence="10">Niue_2</strain>
        <tissue evidence="10">Leaf</tissue>
    </source>
</reference>
<keyword evidence="11" id="KW-1185">Reference proteome</keyword>
<evidence type="ECO:0000256" key="1">
    <source>
        <dbReference type="ARBA" id="ARBA00005725"/>
    </source>
</evidence>
<accession>A0A843VQC4</accession>
<evidence type="ECO:0000256" key="2">
    <source>
        <dbReference type="ARBA" id="ARBA00011473"/>
    </source>
</evidence>
<dbReference type="InterPro" id="IPR036291">
    <property type="entry name" value="NAD(P)-bd_dom_sf"/>
</dbReference>
<dbReference type="InterPro" id="IPR045312">
    <property type="entry name" value="PCBER-like"/>
</dbReference>
<dbReference type="InterPro" id="IPR050608">
    <property type="entry name" value="NmrA-type/Isoflavone_red_sf"/>
</dbReference>
<evidence type="ECO:0000256" key="4">
    <source>
        <dbReference type="ARBA" id="ARBA00023002"/>
    </source>
</evidence>
<dbReference type="GO" id="GO:1902125">
    <property type="term" value="P:(+)-pinoresinol catabolic process"/>
    <property type="evidence" value="ECO:0007669"/>
    <property type="project" value="UniProtKB-ARBA"/>
</dbReference>
<dbReference type="PANTHER" id="PTHR43349:SF47">
    <property type="entry name" value="NMRA-LIKE DOMAIN-CONTAINING PROTEIN"/>
    <property type="match status" value="1"/>
</dbReference>
<dbReference type="Pfam" id="PF05368">
    <property type="entry name" value="NmrA"/>
    <property type="match status" value="1"/>
</dbReference>
<dbReference type="EC" id="1.23.1.2" evidence="6"/>
<gene>
    <name evidence="10" type="ORF">Taro_032023</name>
</gene>
<organism evidence="10 11">
    <name type="scientific">Colocasia esculenta</name>
    <name type="common">Wild taro</name>
    <name type="synonym">Arum esculentum</name>
    <dbReference type="NCBI Taxonomy" id="4460"/>
    <lineage>
        <taxon>Eukaryota</taxon>
        <taxon>Viridiplantae</taxon>
        <taxon>Streptophyta</taxon>
        <taxon>Embryophyta</taxon>
        <taxon>Tracheophyta</taxon>
        <taxon>Spermatophyta</taxon>
        <taxon>Magnoliopsida</taxon>
        <taxon>Liliopsida</taxon>
        <taxon>Araceae</taxon>
        <taxon>Aroideae</taxon>
        <taxon>Colocasieae</taxon>
        <taxon>Colocasia</taxon>
    </lineage>
</organism>
<sequence>MERSSSVLVVGGTGYLGKRFVRASLTAGHRTYVLHRPEIGMDIDKAQMLLSHKKEGAILVHGSFGDHQSLVDAVRNADVVICPISGVHHRSHEILLQLKLVDAIKEAGNVKRFIPSEFGSDPLYNMQHCTNPAKVAFEDKMAVRKAIEEAGIPFTYILGNCTMGYFVSGLCQPGTLFPSRDSVCLHGDGNVKAIFVEEDDVAAYTIKCVDDPRTLNTTLVIRPPENTLSQREVVGMYIGKELKKTSISKEGLLASMRDQPLAIQVGMGHYDNVFHDGCLCLELENQHLEATELYPEIQYTRVQEYLKAFV</sequence>
<dbReference type="CDD" id="cd05259">
    <property type="entry name" value="PCBER_SDR_a"/>
    <property type="match status" value="1"/>
</dbReference>
<dbReference type="PANTHER" id="PTHR43349">
    <property type="entry name" value="PINORESINOL REDUCTASE-RELATED"/>
    <property type="match status" value="1"/>
</dbReference>
<evidence type="ECO:0000256" key="7">
    <source>
        <dbReference type="ARBA" id="ARBA00042771"/>
    </source>
</evidence>
<keyword evidence="4" id="KW-0560">Oxidoreductase</keyword>
<dbReference type="EC" id="1.23.1.1" evidence="5"/>
<comment type="similarity">
    <text evidence="1">Belongs to the NmrA-type oxidoreductase family. Isoflavone reductase subfamily.</text>
</comment>
<proteinExistence type="inferred from homology"/>